<dbReference type="Pfam" id="PF13728">
    <property type="entry name" value="TraF"/>
    <property type="match status" value="1"/>
</dbReference>
<dbReference type="SUPFAM" id="SSF52833">
    <property type="entry name" value="Thioredoxin-like"/>
    <property type="match status" value="1"/>
</dbReference>
<dbReference type="Pfam" id="PF10502">
    <property type="entry name" value="Peptidase_S26"/>
    <property type="match status" value="1"/>
</dbReference>
<accession>A0A813C9Y9</accession>
<proteinExistence type="predicted"/>
<dbReference type="InterPro" id="IPR036286">
    <property type="entry name" value="LexA/Signal_pep-like_sf"/>
</dbReference>
<comment type="caution">
    <text evidence="2">The sequence shown here is derived from an EMBL/GenBank/DDBJ whole genome shotgun (WGS) entry which is preliminary data.</text>
</comment>
<dbReference type="Gene3D" id="3.40.30.10">
    <property type="entry name" value="Glutaredoxin"/>
    <property type="match status" value="1"/>
</dbReference>
<dbReference type="InterPro" id="IPR014121">
    <property type="entry name" value="TraN_Ftype"/>
</dbReference>
<protein>
    <submittedName>
        <fullName evidence="2">TraU protein</fullName>
    </submittedName>
</protein>
<dbReference type="Gene3D" id="2.10.109.10">
    <property type="entry name" value="Umud Fragment, subunit A"/>
    <property type="match status" value="1"/>
</dbReference>
<evidence type="ECO:0000313" key="2">
    <source>
        <dbReference type="EMBL" id="CAE7941243.1"/>
    </source>
</evidence>
<feature type="domain" description="Peptidase S26" evidence="1">
    <location>
        <begin position="1049"/>
        <end position="1156"/>
    </location>
</feature>
<dbReference type="InterPro" id="IPR009649">
    <property type="entry name" value="TraU"/>
</dbReference>
<evidence type="ECO:0000259" key="1">
    <source>
        <dbReference type="Pfam" id="PF10502"/>
    </source>
</evidence>
<dbReference type="Pfam" id="PF09673">
    <property type="entry name" value="TrbC_Ftype"/>
    <property type="match status" value="1"/>
</dbReference>
<dbReference type="Proteomes" id="UP000601435">
    <property type="component" value="Unassembled WGS sequence"/>
</dbReference>
<dbReference type="OrthoDB" id="10233996at2759"/>
<dbReference type="Pfam" id="PF06834">
    <property type="entry name" value="TraU"/>
    <property type="match status" value="1"/>
</dbReference>
<dbReference type="GO" id="GO:0006465">
    <property type="term" value="P:signal peptide processing"/>
    <property type="evidence" value="ECO:0007669"/>
    <property type="project" value="InterPro"/>
</dbReference>
<organism evidence="2 3">
    <name type="scientific">Symbiodinium necroappetens</name>
    <dbReference type="NCBI Taxonomy" id="1628268"/>
    <lineage>
        <taxon>Eukaryota</taxon>
        <taxon>Sar</taxon>
        <taxon>Alveolata</taxon>
        <taxon>Dinophyceae</taxon>
        <taxon>Suessiales</taxon>
        <taxon>Symbiodiniaceae</taxon>
        <taxon>Symbiodinium</taxon>
    </lineage>
</organism>
<sequence length="1448" mass="158470">MAGVCNTPGTCEAIDVFGSPIYFCPTITGGGGFFGNDLGACTTACASAMQVCTAAPGDYTCPLGNEFACIDNAGVQQCSANACVDLAISPPVDTPLQGQGTMLIDDGDRDQDGYCLGATVIFNGRAMECLPSGLSTAFQDCCEAQGEIYTDSTGSAVQSTLTNKAIIATFQAATTAYGAYSAAVASGASTGAAASAGATAAGDVFAVAFDPTTLVIAIAVALVLEWLTRACPQESLEAAALVASEYCVELGSYCKRRILGSCVQRGRTQCCFNSKLAKIIHEQGRVQLSTFPNGFGDIEAPDCRGFTPEEFQALDFSKIDLTEYYDDITQASDAVIQQTIQDGVLAASALLFAQGVLAESVTVGQTYPIAERDALEEIEGRAKAVDWAKALENVTWSAKNGYLVPRAAVDQTRHYVPWYTIEFDVRDQFGQVIYPKGFQFNVLEHISLPYRVVVINPSDVAWVKPRLKDSDMVILTNGDFEEASEVLERPTFMLDAKTKTRLGIEAVPSIVTQFGDRRQHLFLAPIVVTVVLMLLFISGDVKASECTGPGINPVTDVSWQCIFPIQIAGIVQLGSNPDDADDIANPVCVCTGGTVPKFGLTVSFWEPSRLIDTVSDPYCLMALGSKLANPRPGSLGGSMDRDENSQRAFQQMHYYIFPVWSILDLFTDIQCLQDETFDVAMMSELVPTWNDDILSTIVNPEAVLFANPVSQLACAADASAVLLGKPRNELFWCMGSWGSVYPLAGSITLTDYVEANAGLAARSIYFMGRTGLLWDTALDGCSLQYTPIWRKDRFKLQLAKPVKDAQVAETVGDQVVVSAEVQSALDAVMDRVKSPEWVAQQSRLRRDIGVLTGIVDEAEDEDAPYIAEDRLVVFVSSSMPLNTLRNYAKDLDEINGLMVMRGMVGGMKSMGPTLAHISKVLRIDPNCTGGNCPMRTTNFVIDPVLFRENGIAQVPAAVFVEDMPLEPYCERFEADSIPAKARYVVYGDVSARHMATDTVMLGRLVQRILTPATIEWRTFGWKLGIVALGCVAIFHAERHILVTVSASVDERIFWRTSAQPDKGDYATFLFSHPLAGEEPVRLTKRLVCWEGDLLTIDGRQHYCNGQPLGLAKETGLNGQPLPLFIFNDRVPPGKAFAFGVHADSFDSRYWGLIDVASTERLANVAMKLNISMIPIRALASVAILGTLFGTTVSLAYAETARETEKKGFWWYEEKPTEEEEEAMARYELPALPSMQVLAEMHPLDIKKELEDRKVYAVWKQTPEAVLDYYKVQDVVRRHALAFTALTKYVMLKNPELNARSAFASSGAGRDIETQVRGDRIERSLSSSRNDYALIMFSSPECPYCTSQINVLKYFADRHHWVVDDVDITRDHALQARFNITTTPMTILIERGSERWMPIAIGLESVAAIEDNTYRAVRLLKGEITEKQFFTTEYQDGGFADTVVPEEDL</sequence>
<dbReference type="GO" id="GO:0004252">
    <property type="term" value="F:serine-type endopeptidase activity"/>
    <property type="evidence" value="ECO:0007669"/>
    <property type="project" value="InterPro"/>
</dbReference>
<name>A0A813C9Y9_9DINO</name>
<reference evidence="2" key="1">
    <citation type="submission" date="2021-02" db="EMBL/GenBank/DDBJ databases">
        <authorList>
            <person name="Dougan E. K."/>
            <person name="Rhodes N."/>
            <person name="Thang M."/>
            <person name="Chan C."/>
        </authorList>
    </citation>
    <scope>NUCLEOTIDE SEQUENCE</scope>
</reference>
<gene>
    <name evidence="2" type="primary">traU</name>
    <name evidence="2" type="ORF">SNEC2469_LOCUS34210</name>
</gene>
<dbReference type="InterPro" id="IPR019106">
    <property type="entry name" value="T4SS_TrbC"/>
</dbReference>
<dbReference type="InterPro" id="IPR019533">
    <property type="entry name" value="Peptidase_S26"/>
</dbReference>
<dbReference type="SUPFAM" id="SSF51306">
    <property type="entry name" value="LexA/Signal peptidase"/>
    <property type="match status" value="1"/>
</dbReference>
<dbReference type="Pfam" id="PF06986">
    <property type="entry name" value="F_T4SS_TraN"/>
    <property type="match status" value="1"/>
</dbReference>
<keyword evidence="3" id="KW-1185">Reference proteome</keyword>
<evidence type="ECO:0000313" key="3">
    <source>
        <dbReference type="Proteomes" id="UP000601435"/>
    </source>
</evidence>
<dbReference type="InterPro" id="IPR039555">
    <property type="entry name" value="TraF/TrbB"/>
</dbReference>
<dbReference type="InterPro" id="IPR036249">
    <property type="entry name" value="Thioredoxin-like_sf"/>
</dbReference>
<dbReference type="EMBL" id="CAJNJA010093473">
    <property type="protein sequence ID" value="CAE7941243.1"/>
    <property type="molecule type" value="Genomic_DNA"/>
</dbReference>